<name>D2VU59_NAEGR</name>
<keyword evidence="1" id="KW-1133">Transmembrane helix</keyword>
<reference evidence="3 4" key="1">
    <citation type="journal article" date="2010" name="Cell">
        <title>The genome of Naegleria gruberi illuminates early eukaryotic versatility.</title>
        <authorList>
            <person name="Fritz-Laylin L.K."/>
            <person name="Prochnik S.E."/>
            <person name="Ginger M.L."/>
            <person name="Dacks J.B."/>
            <person name="Carpenter M.L."/>
            <person name="Field M.C."/>
            <person name="Kuo A."/>
            <person name="Paredez A."/>
            <person name="Chapman J."/>
            <person name="Pham J."/>
            <person name="Shu S."/>
            <person name="Neupane R."/>
            <person name="Cipriano M."/>
            <person name="Mancuso J."/>
            <person name="Tu H."/>
            <person name="Salamov A."/>
            <person name="Lindquist E."/>
            <person name="Shapiro H."/>
            <person name="Lucas S."/>
            <person name="Grigoriev I.V."/>
            <person name="Cande W.Z."/>
            <person name="Fulton C."/>
            <person name="Rokhsar D.S."/>
            <person name="Dawson S.C."/>
        </authorList>
    </citation>
    <scope>NUCLEOTIDE SEQUENCE [LARGE SCALE GENOMIC DNA]</scope>
    <source>
        <strain evidence="3 4">NEG-M</strain>
    </source>
</reference>
<feature type="transmembrane region" description="Helical" evidence="1">
    <location>
        <begin position="413"/>
        <end position="440"/>
    </location>
</feature>
<dbReference type="OrthoDB" id="416496at2759"/>
<dbReference type="EMBL" id="GG738898">
    <property type="protein sequence ID" value="EFC39575.1"/>
    <property type="molecule type" value="Genomic_DNA"/>
</dbReference>
<dbReference type="AlphaFoldDB" id="D2VU59"/>
<evidence type="ECO:0000256" key="1">
    <source>
        <dbReference type="SAM" id="Phobius"/>
    </source>
</evidence>
<dbReference type="VEuPathDB" id="AmoebaDB:NAEGRDRAFT_52271"/>
<evidence type="ECO:0000259" key="2">
    <source>
        <dbReference type="Pfam" id="PF08241"/>
    </source>
</evidence>
<feature type="domain" description="Methyltransferase type 11" evidence="2">
    <location>
        <begin position="151"/>
        <end position="241"/>
    </location>
</feature>
<dbReference type="STRING" id="5762.D2VU59"/>
<dbReference type="Gene3D" id="3.40.50.150">
    <property type="entry name" value="Vaccinia Virus protein VP39"/>
    <property type="match status" value="1"/>
</dbReference>
<dbReference type="Proteomes" id="UP000006671">
    <property type="component" value="Unassembled WGS sequence"/>
</dbReference>
<dbReference type="RefSeq" id="XP_002672319.1">
    <property type="nucleotide sequence ID" value="XM_002672273.1"/>
</dbReference>
<gene>
    <name evidence="3" type="ORF">NAEGRDRAFT_52271</name>
</gene>
<evidence type="ECO:0000313" key="3">
    <source>
        <dbReference type="EMBL" id="EFC39575.1"/>
    </source>
</evidence>
<keyword evidence="4" id="KW-1185">Reference proteome</keyword>
<dbReference type="InterPro" id="IPR029063">
    <property type="entry name" value="SAM-dependent_MTases_sf"/>
</dbReference>
<dbReference type="InterPro" id="IPR013216">
    <property type="entry name" value="Methyltransf_11"/>
</dbReference>
<dbReference type="GeneID" id="8855796"/>
<dbReference type="InParanoid" id="D2VU59"/>
<evidence type="ECO:0000313" key="4">
    <source>
        <dbReference type="Proteomes" id="UP000006671"/>
    </source>
</evidence>
<dbReference type="eggNOG" id="ENOG502SS3P">
    <property type="taxonomic scope" value="Eukaryota"/>
</dbReference>
<organism evidence="4">
    <name type="scientific">Naegleria gruberi</name>
    <name type="common">Amoeba</name>
    <dbReference type="NCBI Taxonomy" id="5762"/>
    <lineage>
        <taxon>Eukaryota</taxon>
        <taxon>Discoba</taxon>
        <taxon>Heterolobosea</taxon>
        <taxon>Tetramitia</taxon>
        <taxon>Eutetramitia</taxon>
        <taxon>Vahlkampfiidae</taxon>
        <taxon>Naegleria</taxon>
    </lineage>
</organism>
<keyword evidence="1" id="KW-0472">Membrane</keyword>
<sequence length="597" mass="69728">MWFDNYSKLVENKFGTISPKPISISPFVSLFPNNNTFINNKNYHFMTSLGKQVNQSRVFDFLRYVFPVVDAKEFQRFLLINKQLDDKQLYNLIQSNYLNSNISKAKILFNLVRYNTFILAKEIERQISELLESNILHNRKFDGQLTIGDCGRFTNLLKKKFKVSGSSFVVNDKERATDVLERKSLTPVGKFVPYDQLHDIPSNSVDLITCFIGLHHYTDTELNLYMKELKRILRPNGIFILREHDVDNEHMESMVHVAHNIFNALTGLTFEDNEKEFRHFRSMKEWNSICKSFGFYNLENYQLQHGDSTIDLMTAYVNEKDGDHASTNVTNPIDSSIGNLMNITDKDYKRDQNKTDFTIPEWFTVEIVQHMGRFLQHTPWYDYPYNHTISKFWKLFFNSCTRVMKRDGLKQVFAGYFFMNLTIGAISSILLAQMGILAMLPRFGSKFFNNTTANITTIQAIISAKEDIRSTLEKCDIHIINETMNDKREYLYHVKLPRFLPFTQSLQHLAKQTPYAQLEEIAGNQMVNVKITIRNPNIIKFSSLVKCQEIENYQVVPNNEHHNETVIIYSVSVKNLIQFLREAMNQTGLEQIQIHDF</sequence>
<proteinExistence type="predicted"/>
<keyword evidence="1" id="KW-0812">Transmembrane</keyword>
<dbReference type="KEGG" id="ngr:NAEGRDRAFT_52271"/>
<protein>
    <submittedName>
        <fullName evidence="3">Predicted protein</fullName>
    </submittedName>
</protein>
<dbReference type="GO" id="GO:0008757">
    <property type="term" value="F:S-adenosylmethionine-dependent methyltransferase activity"/>
    <property type="evidence" value="ECO:0007669"/>
    <property type="project" value="InterPro"/>
</dbReference>
<dbReference type="Pfam" id="PF08241">
    <property type="entry name" value="Methyltransf_11"/>
    <property type="match status" value="1"/>
</dbReference>
<accession>D2VU59</accession>
<dbReference type="SUPFAM" id="SSF53335">
    <property type="entry name" value="S-adenosyl-L-methionine-dependent methyltransferases"/>
    <property type="match status" value="1"/>
</dbReference>